<dbReference type="AlphaFoldDB" id="F4RFS6"/>
<dbReference type="Proteomes" id="UP000001072">
    <property type="component" value="Unassembled WGS sequence"/>
</dbReference>
<dbReference type="KEGG" id="mlr:MELLADRAFT_104748"/>
<reference evidence="2" key="1">
    <citation type="journal article" date="2011" name="Proc. Natl. Acad. Sci. U.S.A.">
        <title>Obligate biotrophy features unraveled by the genomic analysis of rust fungi.</title>
        <authorList>
            <person name="Duplessis S."/>
            <person name="Cuomo C.A."/>
            <person name="Lin Y.-C."/>
            <person name="Aerts A."/>
            <person name="Tisserant E."/>
            <person name="Veneault-Fourrey C."/>
            <person name="Joly D.L."/>
            <person name="Hacquard S."/>
            <person name="Amselem J."/>
            <person name="Cantarel B.L."/>
            <person name="Chiu R."/>
            <person name="Coutinho P.M."/>
            <person name="Feau N."/>
            <person name="Field M."/>
            <person name="Frey P."/>
            <person name="Gelhaye E."/>
            <person name="Goldberg J."/>
            <person name="Grabherr M.G."/>
            <person name="Kodira C.D."/>
            <person name="Kohler A."/>
            <person name="Kuees U."/>
            <person name="Lindquist E.A."/>
            <person name="Lucas S.M."/>
            <person name="Mago R."/>
            <person name="Mauceli E."/>
            <person name="Morin E."/>
            <person name="Murat C."/>
            <person name="Pangilinan J.L."/>
            <person name="Park R."/>
            <person name="Pearson M."/>
            <person name="Quesneville H."/>
            <person name="Rouhier N."/>
            <person name="Sakthikumar S."/>
            <person name="Salamov A.A."/>
            <person name="Schmutz J."/>
            <person name="Selles B."/>
            <person name="Shapiro H."/>
            <person name="Tanguay P."/>
            <person name="Tuskan G.A."/>
            <person name="Henrissat B."/>
            <person name="Van de Peer Y."/>
            <person name="Rouze P."/>
            <person name="Ellis J.G."/>
            <person name="Dodds P.N."/>
            <person name="Schein J.E."/>
            <person name="Zhong S."/>
            <person name="Hamelin R.C."/>
            <person name="Grigoriev I.V."/>
            <person name="Szabo L.J."/>
            <person name="Martin F."/>
        </authorList>
    </citation>
    <scope>NUCLEOTIDE SEQUENCE [LARGE SCALE GENOMIC DNA]</scope>
    <source>
        <strain evidence="2">98AG31 / pathotype 3-4-7</strain>
    </source>
</reference>
<dbReference type="OrthoDB" id="2504971at2759"/>
<keyword evidence="2" id="KW-1185">Reference proteome</keyword>
<dbReference type="VEuPathDB" id="FungiDB:MELLADRAFT_104748"/>
<protein>
    <submittedName>
        <fullName evidence="1">Uncharacterized protein</fullName>
    </submittedName>
</protein>
<evidence type="ECO:0000313" key="1">
    <source>
        <dbReference type="EMBL" id="EGG08860.1"/>
    </source>
</evidence>
<dbReference type="InParanoid" id="F4RFS6"/>
<dbReference type="EMBL" id="GL883099">
    <property type="protein sequence ID" value="EGG08860.1"/>
    <property type="molecule type" value="Genomic_DNA"/>
</dbReference>
<gene>
    <name evidence="1" type="ORF">MELLADRAFT_104748</name>
</gene>
<organism evidence="2">
    <name type="scientific">Melampsora larici-populina (strain 98AG31 / pathotype 3-4-7)</name>
    <name type="common">Poplar leaf rust fungus</name>
    <dbReference type="NCBI Taxonomy" id="747676"/>
    <lineage>
        <taxon>Eukaryota</taxon>
        <taxon>Fungi</taxon>
        <taxon>Dikarya</taxon>
        <taxon>Basidiomycota</taxon>
        <taxon>Pucciniomycotina</taxon>
        <taxon>Pucciniomycetes</taxon>
        <taxon>Pucciniales</taxon>
        <taxon>Melampsoraceae</taxon>
        <taxon>Melampsora</taxon>
    </lineage>
</organism>
<accession>F4RFS6</accession>
<dbReference type="GeneID" id="18922381"/>
<dbReference type="HOGENOM" id="CLU_1337771_0_0_1"/>
<sequence>MTLSMHQLSISSFPYHYILLQIQCSPSFTPDSISLLPIIKKLQNDCFGPLSSNELSLIWTTHKPNSNLTRVILKISACNATQFLAAIPLLSKPINDQYQSISVISQSHSLINLSSIVNCQLKPDENDHNLARDVNVTGSSPVGRTLFVGLHFEAVRLLPPPKLRCLQLGNDRSPTMSNNGMGPCKDAALRGIYDKVRLSLEILLS</sequence>
<proteinExistence type="predicted"/>
<evidence type="ECO:0000313" key="2">
    <source>
        <dbReference type="Proteomes" id="UP000001072"/>
    </source>
</evidence>
<name>F4RFS6_MELLP</name>
<dbReference type="RefSeq" id="XP_007407834.1">
    <property type="nucleotide sequence ID" value="XM_007407772.1"/>
</dbReference>